<dbReference type="GO" id="GO:0004553">
    <property type="term" value="F:hydrolase activity, hydrolyzing O-glycosyl compounds"/>
    <property type="evidence" value="ECO:0007669"/>
    <property type="project" value="InterPro"/>
</dbReference>
<evidence type="ECO:0000313" key="3">
    <source>
        <dbReference type="Proteomes" id="UP000244727"/>
    </source>
</evidence>
<name>A0A2R4WZZ1_9EURY</name>
<dbReference type="SUPFAM" id="SSF49899">
    <property type="entry name" value="Concanavalin A-like lectins/glucanases"/>
    <property type="match status" value="1"/>
</dbReference>
<dbReference type="GeneID" id="36511821"/>
<dbReference type="InterPro" id="IPR019546">
    <property type="entry name" value="TAT_signal_bac_arc"/>
</dbReference>
<dbReference type="InterPro" id="IPR006311">
    <property type="entry name" value="TAT_signal"/>
</dbReference>
<dbReference type="Gene3D" id="2.60.120.180">
    <property type="match status" value="1"/>
</dbReference>
<dbReference type="KEGG" id="harc:HARCEL1_04900"/>
<feature type="compositionally biased region" description="Low complexity" evidence="1">
    <location>
        <begin position="300"/>
        <end position="310"/>
    </location>
</feature>
<dbReference type="EMBL" id="CP028858">
    <property type="protein sequence ID" value="AWB27091.1"/>
    <property type="molecule type" value="Genomic_DNA"/>
</dbReference>
<gene>
    <name evidence="2" type="ORF">HARCEL1_04900</name>
</gene>
<evidence type="ECO:0000313" key="2">
    <source>
        <dbReference type="EMBL" id="AWB27091.1"/>
    </source>
</evidence>
<dbReference type="PROSITE" id="PS00018">
    <property type="entry name" value="EF_HAND_1"/>
    <property type="match status" value="2"/>
</dbReference>
<dbReference type="PROSITE" id="PS51318">
    <property type="entry name" value="TAT"/>
    <property type="match status" value="1"/>
</dbReference>
<dbReference type="Pfam" id="PF10518">
    <property type="entry name" value="TAT_signal"/>
    <property type="match status" value="1"/>
</dbReference>
<dbReference type="AlphaFoldDB" id="A0A2R4WZZ1"/>
<organism evidence="2 3">
    <name type="scientific">Halococcoides cellulosivorans</name>
    <dbReference type="NCBI Taxonomy" id="1679096"/>
    <lineage>
        <taxon>Archaea</taxon>
        <taxon>Methanobacteriati</taxon>
        <taxon>Methanobacteriota</taxon>
        <taxon>Stenosarchaea group</taxon>
        <taxon>Halobacteria</taxon>
        <taxon>Halobacteriales</taxon>
        <taxon>Haloarculaceae</taxon>
        <taxon>Halococcoides</taxon>
    </lineage>
</organism>
<dbReference type="InterPro" id="IPR013320">
    <property type="entry name" value="ConA-like_dom_sf"/>
</dbReference>
<protein>
    <submittedName>
        <fullName evidence="2">Uncharacterized protein</fullName>
    </submittedName>
</protein>
<feature type="region of interest" description="Disordered" evidence="1">
    <location>
        <begin position="295"/>
        <end position="325"/>
    </location>
</feature>
<accession>A0A2R4WZZ1</accession>
<sequence>MTDFERTSTAGESRTPRSRRQFLKGGLATGAGALALGSASLASGARIEEHCDQQGTLEEEEVEWSINDSFKMLDNEWSLPSAAQCIWIEDDGTYGWDWDAESGDSVGDWDINYPEVYCGTRPWGNDSGADAFPIRQQDVEELWIEVDVDISASGGEWDFVEEWWLAEEDPTENAETHTHEIMLYLDWGGGHGHSGVERGNVWTDQFGNTVDHWTTYPSGGTGATFHIFKVQGGPRNGKFDLKPIVDYCTNDLGVDPSLFITGIELGNEYWPYSSGETHFQQFDVTINGQTYESGAGQVETTTTPDPTTTTQDGPSWPDGATDPDGDDLYEDLSGDGTLNFPDVNRLFQNTDQSVTQDNSQYYDFDGDDDLDSQDVLALFERV</sequence>
<reference evidence="2 3" key="1">
    <citation type="submission" date="2018-04" db="EMBL/GenBank/DDBJ databases">
        <title>Halococcoides cellulosivorans gen. nov., sp. nov., an extremely halophilic cellulose-utilizing haloarchaeon from hypersaline lakes.</title>
        <authorList>
            <person name="Sorokin D.Y."/>
            <person name="Toshchakov S.V."/>
            <person name="Samarov N.I."/>
            <person name="Korzhenkov A."/>
            <person name="Kublanov I.V."/>
        </authorList>
    </citation>
    <scope>NUCLEOTIDE SEQUENCE [LARGE SCALE GENOMIC DNA]</scope>
    <source>
        <strain evidence="2 3">HArcel1</strain>
    </source>
</reference>
<keyword evidence="3" id="KW-1185">Reference proteome</keyword>
<proteinExistence type="predicted"/>
<dbReference type="InterPro" id="IPR018247">
    <property type="entry name" value="EF_Hand_1_Ca_BS"/>
</dbReference>
<dbReference type="Proteomes" id="UP000244727">
    <property type="component" value="Chromosome"/>
</dbReference>
<dbReference type="InterPro" id="IPR013319">
    <property type="entry name" value="GH11/12"/>
</dbReference>
<dbReference type="RefSeq" id="WP_108381460.1">
    <property type="nucleotide sequence ID" value="NZ_CP028858.1"/>
</dbReference>
<evidence type="ECO:0000256" key="1">
    <source>
        <dbReference type="SAM" id="MobiDB-lite"/>
    </source>
</evidence>